<name>A0A518I0R0_9BACT</name>
<sequence length="347" mass="37921">MSGRHRREGVSVGHDAFLDIVANLVGILIILVVVLGAQSEAVMRDAKPQVKEPLDPKSRIAAEAEMETLATVAARAASAQADSMRLERTIKVLDSKIAQQAERRTILLTLLTEAEAAWEDEQTKLDDANRQAAIRNAEASKLKNELAELAGARTQLESKQPPIVAISHLPTPMAKTVFGEEVYFRLKDDRLSVIPFELLADEIGRNFRRTSSSLREGVSDAAVGPVRGYVARYVLNRSNELVSNGNAIARMSRARVVVASFEPLREPHGTPIEEVLANDDWLDVELSQYPPGTTTVTVAVYPDSYGSFRKLREKIYAKGYASAARPIKEGSPIYVNFAGGGTRSVAQ</sequence>
<dbReference type="OrthoDB" id="284128at2"/>
<dbReference type="Proteomes" id="UP000319004">
    <property type="component" value="Chromosome"/>
</dbReference>
<evidence type="ECO:0000313" key="3">
    <source>
        <dbReference type="EMBL" id="QDV46696.1"/>
    </source>
</evidence>
<proteinExistence type="predicted"/>
<evidence type="ECO:0000256" key="2">
    <source>
        <dbReference type="SAM" id="Phobius"/>
    </source>
</evidence>
<evidence type="ECO:0000313" key="4">
    <source>
        <dbReference type="Proteomes" id="UP000319004"/>
    </source>
</evidence>
<dbReference type="KEGG" id="snep:Enr13x_66050"/>
<keyword evidence="2" id="KW-0812">Transmembrane</keyword>
<keyword evidence="1" id="KW-0175">Coiled coil</keyword>
<keyword evidence="2" id="KW-0472">Membrane</keyword>
<keyword evidence="4" id="KW-1185">Reference proteome</keyword>
<accession>A0A518I0R0</accession>
<gene>
    <name evidence="3" type="ORF">Enr13x_66050</name>
</gene>
<reference evidence="3 4" key="1">
    <citation type="submission" date="2019-03" db="EMBL/GenBank/DDBJ databases">
        <title>Deep-cultivation of Planctomycetes and their phenomic and genomic characterization uncovers novel biology.</title>
        <authorList>
            <person name="Wiegand S."/>
            <person name="Jogler M."/>
            <person name="Boedeker C."/>
            <person name="Pinto D."/>
            <person name="Vollmers J."/>
            <person name="Rivas-Marin E."/>
            <person name="Kohn T."/>
            <person name="Peeters S.H."/>
            <person name="Heuer A."/>
            <person name="Rast P."/>
            <person name="Oberbeckmann S."/>
            <person name="Bunk B."/>
            <person name="Jeske O."/>
            <person name="Meyerdierks A."/>
            <person name="Storesund J.E."/>
            <person name="Kallscheuer N."/>
            <person name="Luecker S."/>
            <person name="Lage O.M."/>
            <person name="Pohl T."/>
            <person name="Merkel B.J."/>
            <person name="Hornburger P."/>
            <person name="Mueller R.-W."/>
            <person name="Bruemmer F."/>
            <person name="Labrenz M."/>
            <person name="Spormann A.M."/>
            <person name="Op den Camp H."/>
            <person name="Overmann J."/>
            <person name="Amann R."/>
            <person name="Jetten M.S.M."/>
            <person name="Mascher T."/>
            <person name="Medema M.H."/>
            <person name="Devos D.P."/>
            <person name="Kaster A.-K."/>
            <person name="Ovreas L."/>
            <person name="Rohde M."/>
            <person name="Galperin M.Y."/>
            <person name="Jogler C."/>
        </authorList>
    </citation>
    <scope>NUCLEOTIDE SEQUENCE [LARGE SCALE GENOMIC DNA]</scope>
    <source>
        <strain evidence="3 4">Enr13</strain>
    </source>
</reference>
<feature type="transmembrane region" description="Helical" evidence="2">
    <location>
        <begin position="20"/>
        <end position="37"/>
    </location>
</feature>
<evidence type="ECO:0000256" key="1">
    <source>
        <dbReference type="SAM" id="Coils"/>
    </source>
</evidence>
<feature type="coiled-coil region" evidence="1">
    <location>
        <begin position="111"/>
        <end position="159"/>
    </location>
</feature>
<dbReference type="RefSeq" id="WP_145390884.1">
    <property type="nucleotide sequence ID" value="NZ_CP037423.1"/>
</dbReference>
<dbReference type="AlphaFoldDB" id="A0A518I0R0"/>
<keyword evidence="2" id="KW-1133">Transmembrane helix</keyword>
<protein>
    <submittedName>
        <fullName evidence="3">Uncharacterized protein</fullName>
    </submittedName>
</protein>
<organism evidence="3 4">
    <name type="scientific">Stieleria neptunia</name>
    <dbReference type="NCBI Taxonomy" id="2527979"/>
    <lineage>
        <taxon>Bacteria</taxon>
        <taxon>Pseudomonadati</taxon>
        <taxon>Planctomycetota</taxon>
        <taxon>Planctomycetia</taxon>
        <taxon>Pirellulales</taxon>
        <taxon>Pirellulaceae</taxon>
        <taxon>Stieleria</taxon>
    </lineage>
</organism>
<dbReference type="EMBL" id="CP037423">
    <property type="protein sequence ID" value="QDV46696.1"/>
    <property type="molecule type" value="Genomic_DNA"/>
</dbReference>